<gene>
    <name evidence="1" type="ORF">OFLC_LOCUS3246</name>
</gene>
<dbReference type="AlphaFoldDB" id="A0A183H6Y0"/>
<proteinExistence type="predicted"/>
<dbReference type="EMBL" id="UZAJ01002111">
    <property type="protein sequence ID" value="VDO35804.1"/>
    <property type="molecule type" value="Genomic_DNA"/>
</dbReference>
<reference evidence="1 2" key="2">
    <citation type="submission" date="2018-11" db="EMBL/GenBank/DDBJ databases">
        <authorList>
            <consortium name="Pathogen Informatics"/>
        </authorList>
    </citation>
    <scope>NUCLEOTIDE SEQUENCE [LARGE SCALE GENOMIC DNA]</scope>
</reference>
<evidence type="ECO:0000313" key="2">
    <source>
        <dbReference type="Proteomes" id="UP000267606"/>
    </source>
</evidence>
<organism evidence="3">
    <name type="scientific">Onchocerca flexuosa</name>
    <dbReference type="NCBI Taxonomy" id="387005"/>
    <lineage>
        <taxon>Eukaryota</taxon>
        <taxon>Metazoa</taxon>
        <taxon>Ecdysozoa</taxon>
        <taxon>Nematoda</taxon>
        <taxon>Chromadorea</taxon>
        <taxon>Rhabditida</taxon>
        <taxon>Spirurina</taxon>
        <taxon>Spiruromorpha</taxon>
        <taxon>Filarioidea</taxon>
        <taxon>Onchocercidae</taxon>
        <taxon>Onchocerca</taxon>
    </lineage>
</organism>
<evidence type="ECO:0000313" key="3">
    <source>
        <dbReference type="WBParaSite" id="OFLC_0000324101-mRNA-1"/>
    </source>
</evidence>
<dbReference type="WBParaSite" id="OFLC_0000324101-mRNA-1">
    <property type="protein sequence ID" value="OFLC_0000324101-mRNA-1"/>
    <property type="gene ID" value="OFLC_0000324101"/>
</dbReference>
<keyword evidence="2" id="KW-1185">Reference proteome</keyword>
<evidence type="ECO:0000313" key="1">
    <source>
        <dbReference type="EMBL" id="VDO35804.1"/>
    </source>
</evidence>
<protein>
    <submittedName>
        <fullName evidence="1 3">Uncharacterized protein</fullName>
    </submittedName>
</protein>
<name>A0A183H6Y0_9BILA</name>
<accession>A0A183H6Y0</accession>
<reference evidence="3" key="1">
    <citation type="submission" date="2016-06" db="UniProtKB">
        <authorList>
            <consortium name="WormBaseParasite"/>
        </authorList>
    </citation>
    <scope>IDENTIFICATION</scope>
</reference>
<dbReference type="Proteomes" id="UP000267606">
    <property type="component" value="Unassembled WGS sequence"/>
</dbReference>
<sequence length="69" mass="7896">MAWLLSTLINQSTDIYIAKAFCCNILESEVLDGSGESMQHYNANLNDYELYQIIHSHSQQLLLYTIDPT</sequence>